<dbReference type="GO" id="GO:0005762">
    <property type="term" value="C:mitochondrial large ribosomal subunit"/>
    <property type="evidence" value="ECO:0007669"/>
    <property type="project" value="TreeGrafter"/>
</dbReference>
<dbReference type="GeneID" id="25409143"/>
<reference evidence="2 3" key="1">
    <citation type="journal article" date="2014" name="BMC Genomics">
        <title>Genome sequencing of four Aureobasidium pullulans varieties: biotechnological potential, stress tolerance, and description of new species.</title>
        <authorList>
            <person name="Gostin Ar C."/>
            <person name="Ohm R.A."/>
            <person name="Kogej T."/>
            <person name="Sonjak S."/>
            <person name="Turk M."/>
            <person name="Zajc J."/>
            <person name="Zalar P."/>
            <person name="Grube M."/>
            <person name="Sun H."/>
            <person name="Han J."/>
            <person name="Sharma A."/>
            <person name="Chiniquy J."/>
            <person name="Ngan C.Y."/>
            <person name="Lipzen A."/>
            <person name="Barry K."/>
            <person name="Grigoriev I.V."/>
            <person name="Gunde-Cimerman N."/>
        </authorList>
    </citation>
    <scope>NUCLEOTIDE SEQUENCE [LARGE SCALE GENOMIC DNA]</scope>
    <source>
        <strain evidence="2 3">CBS 147.97</strain>
    </source>
</reference>
<feature type="compositionally biased region" description="Basic and acidic residues" evidence="1">
    <location>
        <begin position="172"/>
        <end position="189"/>
    </location>
</feature>
<keyword evidence="3" id="KW-1185">Reference proteome</keyword>
<evidence type="ECO:0008006" key="4">
    <source>
        <dbReference type="Google" id="ProtNLM"/>
    </source>
</evidence>
<protein>
    <recommendedName>
        <fullName evidence="4">60S ribosomal protein L20</fullName>
    </recommendedName>
</protein>
<evidence type="ECO:0000256" key="1">
    <source>
        <dbReference type="SAM" id="MobiDB-lite"/>
    </source>
</evidence>
<organism evidence="2 3">
    <name type="scientific">Aureobasidium namibiae CBS 147.97</name>
    <dbReference type="NCBI Taxonomy" id="1043004"/>
    <lineage>
        <taxon>Eukaryota</taxon>
        <taxon>Fungi</taxon>
        <taxon>Dikarya</taxon>
        <taxon>Ascomycota</taxon>
        <taxon>Pezizomycotina</taxon>
        <taxon>Dothideomycetes</taxon>
        <taxon>Dothideomycetidae</taxon>
        <taxon>Dothideales</taxon>
        <taxon>Saccotheciaceae</taxon>
        <taxon>Aureobasidium</taxon>
    </lineage>
</organism>
<proteinExistence type="predicted"/>
<dbReference type="Proteomes" id="UP000027730">
    <property type="component" value="Unassembled WGS sequence"/>
</dbReference>
<dbReference type="GO" id="GO:0003735">
    <property type="term" value="F:structural constituent of ribosome"/>
    <property type="evidence" value="ECO:0007669"/>
    <property type="project" value="TreeGrafter"/>
</dbReference>
<dbReference type="OrthoDB" id="6021263at2759"/>
<gene>
    <name evidence="2" type="ORF">M436DRAFT_39102</name>
</gene>
<name>A0A074WTN2_9PEZI</name>
<dbReference type="STRING" id="1043004.A0A074WTN2"/>
<dbReference type="InterPro" id="IPR024388">
    <property type="entry name" value="Ribosomal_mL58"/>
</dbReference>
<dbReference type="EMBL" id="KL584703">
    <property type="protein sequence ID" value="KEQ76503.1"/>
    <property type="molecule type" value="Genomic_DNA"/>
</dbReference>
<evidence type="ECO:0000313" key="3">
    <source>
        <dbReference type="Proteomes" id="UP000027730"/>
    </source>
</evidence>
<sequence length="198" mass="23042">MHTSLRIPHSLRTNGQQCLHSLQQQQCRHVSSFRRTKKMLLVQPDQSFKSTTGSQDHIIYNPPSSAPNVYHTPLKFLPKDDPRRRLHTLLRPTSASASSTTALPPAVRPVYEKKYHLKEADIAEIRRLRAEDPRQWTRVRLAEKFECSQFFVSLCCSAPQIKDERNAELEKIKEKWGRTKTEAREDRQTRKQSWGKAV</sequence>
<feature type="region of interest" description="Disordered" evidence="1">
    <location>
        <begin position="172"/>
        <end position="198"/>
    </location>
</feature>
<dbReference type="PANTHER" id="PTHR28266:SF1">
    <property type="entry name" value="LARGE RIBOSOMAL SUBUNIT PROTEIN ML58"/>
    <property type="match status" value="1"/>
</dbReference>
<evidence type="ECO:0000313" key="2">
    <source>
        <dbReference type="EMBL" id="KEQ76503.1"/>
    </source>
</evidence>
<accession>A0A074WTN2</accession>
<dbReference type="PANTHER" id="PTHR28266">
    <property type="entry name" value="54S RIBOSOMAL PROTEIN L20, MITOCHONDRIAL"/>
    <property type="match status" value="1"/>
</dbReference>
<dbReference type="HOGENOM" id="CLU_089054_0_0_1"/>
<dbReference type="RefSeq" id="XP_013430939.1">
    <property type="nucleotide sequence ID" value="XM_013575485.1"/>
</dbReference>
<dbReference type="AlphaFoldDB" id="A0A074WTN2"/>
<dbReference type="Pfam" id="PF12824">
    <property type="entry name" value="MRP-L20"/>
    <property type="match status" value="1"/>
</dbReference>